<dbReference type="EMBL" id="JBAMIC010000004">
    <property type="protein sequence ID" value="KAK7108700.1"/>
    <property type="molecule type" value="Genomic_DNA"/>
</dbReference>
<sequence length="257" mass="28933">MREALALCLLCVTAVVMSFDVEVQVGLSGGGGGMQRRVWTLGGRRGNRPRNCVEARRRHPRSGVVNIYPKRNHRLRVYCDQDTDGGGWLVFQRRQDASVNFTRNWASYKRGFGDLSGSFWLGLDALHKLTSGQTYKLRVDLTKWTSAKGYATYSNFSISGSSDNYRLHFNRFTGGNAGDSLTYHKNSHYSTVDADHDSSSSSCAKLYHGAWWHNNCHHSNLNGIYKSSRVSGGDGVVWQHFDTLHSLKLSEMKFKPM</sequence>
<dbReference type="InterPro" id="IPR036056">
    <property type="entry name" value="Fibrinogen-like_C"/>
</dbReference>
<evidence type="ECO:0000313" key="5">
    <source>
        <dbReference type="Proteomes" id="UP001374579"/>
    </source>
</evidence>
<organism evidence="4 5">
    <name type="scientific">Littorina saxatilis</name>
    <dbReference type="NCBI Taxonomy" id="31220"/>
    <lineage>
        <taxon>Eukaryota</taxon>
        <taxon>Metazoa</taxon>
        <taxon>Spiralia</taxon>
        <taxon>Lophotrochozoa</taxon>
        <taxon>Mollusca</taxon>
        <taxon>Gastropoda</taxon>
        <taxon>Caenogastropoda</taxon>
        <taxon>Littorinimorpha</taxon>
        <taxon>Littorinoidea</taxon>
        <taxon>Littorinidae</taxon>
        <taxon>Littorina</taxon>
    </lineage>
</organism>
<keyword evidence="5" id="KW-1185">Reference proteome</keyword>
<reference evidence="4 5" key="1">
    <citation type="submission" date="2024-02" db="EMBL/GenBank/DDBJ databases">
        <title>Chromosome-scale genome assembly of the rough periwinkle Littorina saxatilis.</title>
        <authorList>
            <person name="De Jode A."/>
            <person name="Faria R."/>
            <person name="Formenti G."/>
            <person name="Sims Y."/>
            <person name="Smith T.P."/>
            <person name="Tracey A."/>
            <person name="Wood J.M.D."/>
            <person name="Zagrodzka Z.B."/>
            <person name="Johannesson K."/>
            <person name="Butlin R.K."/>
            <person name="Leder E.H."/>
        </authorList>
    </citation>
    <scope>NUCLEOTIDE SEQUENCE [LARGE SCALE GENOMIC DNA]</scope>
    <source>
        <strain evidence="4">Snail1</strain>
        <tissue evidence="4">Muscle</tissue>
    </source>
</reference>
<dbReference type="PANTHER" id="PTHR19143">
    <property type="entry name" value="FIBRINOGEN/TENASCIN/ANGIOPOEITIN"/>
    <property type="match status" value="1"/>
</dbReference>
<gene>
    <name evidence="4" type="ORF">V1264_016385</name>
</gene>
<keyword evidence="2" id="KW-0732">Signal</keyword>
<dbReference type="Gene3D" id="3.90.215.10">
    <property type="entry name" value="Gamma Fibrinogen, chain A, domain 1"/>
    <property type="match status" value="1"/>
</dbReference>
<feature type="domain" description="Fibrinogen C-terminal" evidence="3">
    <location>
        <begin position="43"/>
        <end position="257"/>
    </location>
</feature>
<protein>
    <recommendedName>
        <fullName evidence="3">Fibrinogen C-terminal domain-containing protein</fullName>
    </recommendedName>
</protein>
<dbReference type="NCBIfam" id="NF040941">
    <property type="entry name" value="GGGWT_bact"/>
    <property type="match status" value="1"/>
</dbReference>
<dbReference type="Pfam" id="PF00147">
    <property type="entry name" value="Fibrinogen_C"/>
    <property type="match status" value="1"/>
</dbReference>
<feature type="signal peptide" evidence="2">
    <location>
        <begin position="1"/>
        <end position="18"/>
    </location>
</feature>
<dbReference type="SMART" id="SM00186">
    <property type="entry name" value="FBG"/>
    <property type="match status" value="1"/>
</dbReference>
<keyword evidence="1" id="KW-1015">Disulfide bond</keyword>
<proteinExistence type="predicted"/>
<dbReference type="InterPro" id="IPR014716">
    <property type="entry name" value="Fibrinogen_a/b/g_C_1"/>
</dbReference>
<feature type="chain" id="PRO_5042869465" description="Fibrinogen C-terminal domain-containing protein" evidence="2">
    <location>
        <begin position="19"/>
        <end position="257"/>
    </location>
</feature>
<dbReference type="AlphaFoldDB" id="A0AAN9BS62"/>
<dbReference type="FunFam" id="3.90.215.10:FF:000001">
    <property type="entry name" value="Tenascin isoform 1"/>
    <property type="match status" value="1"/>
</dbReference>
<evidence type="ECO:0000256" key="2">
    <source>
        <dbReference type="SAM" id="SignalP"/>
    </source>
</evidence>
<accession>A0AAN9BS62</accession>
<evidence type="ECO:0000256" key="1">
    <source>
        <dbReference type="ARBA" id="ARBA00023157"/>
    </source>
</evidence>
<dbReference type="InterPro" id="IPR050373">
    <property type="entry name" value="Fibrinogen_C-term_domain"/>
</dbReference>
<dbReference type="InterPro" id="IPR002181">
    <property type="entry name" value="Fibrinogen_a/b/g_C_dom"/>
</dbReference>
<dbReference type="CDD" id="cd00087">
    <property type="entry name" value="FReD"/>
    <property type="match status" value="1"/>
</dbReference>
<name>A0AAN9BS62_9CAEN</name>
<dbReference type="GO" id="GO:0005615">
    <property type="term" value="C:extracellular space"/>
    <property type="evidence" value="ECO:0007669"/>
    <property type="project" value="TreeGrafter"/>
</dbReference>
<dbReference type="Proteomes" id="UP001374579">
    <property type="component" value="Unassembled WGS sequence"/>
</dbReference>
<dbReference type="SUPFAM" id="SSF56496">
    <property type="entry name" value="Fibrinogen C-terminal domain-like"/>
    <property type="match status" value="1"/>
</dbReference>
<evidence type="ECO:0000259" key="3">
    <source>
        <dbReference type="PROSITE" id="PS51406"/>
    </source>
</evidence>
<comment type="caution">
    <text evidence="4">The sequence shown here is derived from an EMBL/GenBank/DDBJ whole genome shotgun (WGS) entry which is preliminary data.</text>
</comment>
<evidence type="ECO:0000313" key="4">
    <source>
        <dbReference type="EMBL" id="KAK7108700.1"/>
    </source>
</evidence>
<dbReference type="PROSITE" id="PS51406">
    <property type="entry name" value="FIBRINOGEN_C_2"/>
    <property type="match status" value="1"/>
</dbReference>